<evidence type="ECO:0000313" key="1">
    <source>
        <dbReference type="EMBL" id="ANY82609.1"/>
    </source>
</evidence>
<gene>
    <name evidence="1" type="ORF">BB934_30520</name>
</gene>
<name>A0A1B2ERM3_9HYPH</name>
<geneLocation type="plasmid" evidence="1">
    <name>unnamed1</name>
</geneLocation>
<accession>A0A1B2ERM3</accession>
<dbReference type="EMBL" id="CP016617">
    <property type="protein sequence ID" value="ANY82609.1"/>
    <property type="molecule type" value="Genomic_DNA"/>
</dbReference>
<dbReference type="RefSeq" id="WP_099513712.1">
    <property type="nucleotide sequence ID" value="NZ_CP016617.1"/>
</dbReference>
<dbReference type="AlphaFoldDB" id="A0A1B2ERM3"/>
<protein>
    <submittedName>
        <fullName evidence="1">Uncharacterized protein</fullName>
    </submittedName>
</protein>
<dbReference type="OrthoDB" id="8454315at2"/>
<keyword evidence="1" id="KW-0614">Plasmid</keyword>
<reference evidence="1" key="1">
    <citation type="submission" date="2016-07" db="EMBL/GenBank/DDBJ databases">
        <title>Microvirga ossetica sp. nov. a new species of rhizobia isolated from root nodules of the legume species Vicia alpestris Steven originated from North Ossetia region in the Caucasus.</title>
        <authorList>
            <person name="Safronova V.I."/>
            <person name="Kuznetsova I.G."/>
            <person name="Sazanova A.L."/>
            <person name="Belimov A."/>
            <person name="Andronov E."/>
            <person name="Osledkin Y.S."/>
            <person name="Onishchuk O.P."/>
            <person name="Kurchak O.N."/>
            <person name="Shaposhnikov A.I."/>
            <person name="Willems A."/>
            <person name="Tikhonovich I.A."/>
        </authorList>
    </citation>
    <scope>NUCLEOTIDE SEQUENCE [LARGE SCALE GENOMIC DNA]</scope>
    <source>
        <strain evidence="1">V5/3M</strain>
        <plasmid evidence="1">unnamed1</plasmid>
    </source>
</reference>
<organism evidence="1">
    <name type="scientific">Microvirga ossetica</name>
    <dbReference type="NCBI Taxonomy" id="1882682"/>
    <lineage>
        <taxon>Bacteria</taxon>
        <taxon>Pseudomonadati</taxon>
        <taxon>Pseudomonadota</taxon>
        <taxon>Alphaproteobacteria</taxon>
        <taxon>Hyphomicrobiales</taxon>
        <taxon>Methylobacteriaceae</taxon>
        <taxon>Microvirga</taxon>
    </lineage>
</organism>
<proteinExistence type="predicted"/>
<dbReference type="KEGG" id="moc:BB934_30520"/>
<sequence length="107" mass="11798">MAPQGQPLRARIYTQAFVISCGFLATCASQAMEGRPPLSAACRAWNGHIAELIDQHRIAHELDDDQVHEFIRLFYEAGSACSALRFEEGLAIYEAIPIGPVASRLLR</sequence>